<evidence type="ECO:0000313" key="3">
    <source>
        <dbReference type="Proteomes" id="UP000315673"/>
    </source>
</evidence>
<feature type="transmembrane region" description="Helical" evidence="1">
    <location>
        <begin position="25"/>
        <end position="44"/>
    </location>
</feature>
<dbReference type="AlphaFoldDB" id="A0A5B8LKI6"/>
<dbReference type="Proteomes" id="UP000315673">
    <property type="component" value="Chromosome"/>
</dbReference>
<name>A0A5B8LKI6_9SPHN</name>
<protein>
    <submittedName>
        <fullName evidence="2">Uncharacterized protein</fullName>
    </submittedName>
</protein>
<dbReference type="KEGG" id="spai:FPZ24_15285"/>
<proteinExistence type="predicted"/>
<reference evidence="2 3" key="1">
    <citation type="submission" date="2019-07" db="EMBL/GenBank/DDBJ databases">
        <title>Full genome sequence of Sphingomonas sp. 4R-6-7(HKS19).</title>
        <authorList>
            <person name="Im W.-T."/>
        </authorList>
    </citation>
    <scope>NUCLEOTIDE SEQUENCE [LARGE SCALE GENOMIC DNA]</scope>
    <source>
        <strain evidence="2 3">HKS19</strain>
    </source>
</reference>
<keyword evidence="1" id="KW-0472">Membrane</keyword>
<evidence type="ECO:0000256" key="1">
    <source>
        <dbReference type="SAM" id="Phobius"/>
    </source>
</evidence>
<keyword evidence="1" id="KW-1133">Transmembrane helix</keyword>
<organism evidence="2 3">
    <name type="scientific">Sphingomonas panacisoli</name>
    <dbReference type="NCBI Taxonomy" id="1813879"/>
    <lineage>
        <taxon>Bacteria</taxon>
        <taxon>Pseudomonadati</taxon>
        <taxon>Pseudomonadota</taxon>
        <taxon>Alphaproteobacteria</taxon>
        <taxon>Sphingomonadales</taxon>
        <taxon>Sphingomonadaceae</taxon>
        <taxon>Sphingomonas</taxon>
    </lineage>
</organism>
<keyword evidence="3" id="KW-1185">Reference proteome</keyword>
<sequence>MMAALVAILTALIAGLLYINPDISVNVAICCLIAASCLAIVAPFEALEPAARKRICVGCIAFVVAIVIAFALAIQTTDDRGPLGALASLATGGIVLAAWSFTIRNRRGRPQWRNYFDR</sequence>
<feature type="transmembrane region" description="Helical" evidence="1">
    <location>
        <begin position="83"/>
        <end position="103"/>
    </location>
</feature>
<gene>
    <name evidence="2" type="ORF">FPZ24_15285</name>
</gene>
<feature type="transmembrane region" description="Helical" evidence="1">
    <location>
        <begin position="56"/>
        <end position="77"/>
    </location>
</feature>
<dbReference type="EMBL" id="CP042306">
    <property type="protein sequence ID" value="QDZ08661.1"/>
    <property type="molecule type" value="Genomic_DNA"/>
</dbReference>
<evidence type="ECO:0000313" key="2">
    <source>
        <dbReference type="EMBL" id="QDZ08661.1"/>
    </source>
</evidence>
<keyword evidence="1" id="KW-0812">Transmembrane</keyword>
<dbReference type="RefSeq" id="WP_146573415.1">
    <property type="nucleotide sequence ID" value="NZ_CP042306.1"/>
</dbReference>
<accession>A0A5B8LKI6</accession>